<evidence type="ECO:0000313" key="1">
    <source>
        <dbReference type="Proteomes" id="UP000887579"/>
    </source>
</evidence>
<dbReference type="Proteomes" id="UP000887579">
    <property type="component" value="Unplaced"/>
</dbReference>
<dbReference type="WBParaSite" id="ES5_v2.g25851.t1">
    <property type="protein sequence ID" value="ES5_v2.g25851.t1"/>
    <property type="gene ID" value="ES5_v2.g25851"/>
</dbReference>
<evidence type="ECO:0000313" key="2">
    <source>
        <dbReference type="WBParaSite" id="ES5_v2.g25851.t1"/>
    </source>
</evidence>
<reference evidence="2" key="1">
    <citation type="submission" date="2022-11" db="UniProtKB">
        <authorList>
            <consortium name="WormBaseParasite"/>
        </authorList>
    </citation>
    <scope>IDENTIFICATION</scope>
</reference>
<proteinExistence type="predicted"/>
<accession>A0AC34G859</accession>
<organism evidence="1 2">
    <name type="scientific">Panagrolaimus sp. ES5</name>
    <dbReference type="NCBI Taxonomy" id="591445"/>
    <lineage>
        <taxon>Eukaryota</taxon>
        <taxon>Metazoa</taxon>
        <taxon>Ecdysozoa</taxon>
        <taxon>Nematoda</taxon>
        <taxon>Chromadorea</taxon>
        <taxon>Rhabditida</taxon>
        <taxon>Tylenchina</taxon>
        <taxon>Panagrolaimomorpha</taxon>
        <taxon>Panagrolaimoidea</taxon>
        <taxon>Panagrolaimidae</taxon>
        <taxon>Panagrolaimus</taxon>
    </lineage>
</organism>
<sequence length="193" mass="22350">MEVFLRNANHVEFVGQWYTGVDSKMIAYGLERIVKRFTPELRSLTLVRIDLRSKRSLIRMFNAMLQVLKEGLQRFYYDARTTPDECVASVMNGLEASQPQIHFQLDELLIIANALSDKKLNCNLYNHVPDLTSLLKHGGTGTTVVITLVKLRDIHRYGFAHHTQTAMVPFPYPVLYENRYPELVREMRAFCQT</sequence>
<name>A0AC34G859_9BILA</name>
<protein>
    <submittedName>
        <fullName evidence="2">Uncharacterized protein</fullName>
    </submittedName>
</protein>